<dbReference type="PANTHER" id="PTHR19328:SF75">
    <property type="entry name" value="ALDOSE SUGAR DEHYDROGENASE YLII"/>
    <property type="match status" value="1"/>
</dbReference>
<feature type="domain" description="Glucose/Sorbosone dehydrogenase" evidence="2">
    <location>
        <begin position="61"/>
        <end position="412"/>
    </location>
</feature>
<dbReference type="AlphaFoldDB" id="A0A517MIZ9"/>
<dbReference type="GO" id="GO:0008876">
    <property type="term" value="F:quinoprotein glucose dehydrogenase activity"/>
    <property type="evidence" value="ECO:0007669"/>
    <property type="project" value="UniProtKB-EC"/>
</dbReference>
<reference evidence="3 4" key="1">
    <citation type="submission" date="2019-02" db="EMBL/GenBank/DDBJ databases">
        <title>Deep-cultivation of Planctomycetes and their phenomic and genomic characterization uncovers novel biology.</title>
        <authorList>
            <person name="Wiegand S."/>
            <person name="Jogler M."/>
            <person name="Boedeker C."/>
            <person name="Pinto D."/>
            <person name="Vollmers J."/>
            <person name="Rivas-Marin E."/>
            <person name="Kohn T."/>
            <person name="Peeters S.H."/>
            <person name="Heuer A."/>
            <person name="Rast P."/>
            <person name="Oberbeckmann S."/>
            <person name="Bunk B."/>
            <person name="Jeske O."/>
            <person name="Meyerdierks A."/>
            <person name="Storesund J.E."/>
            <person name="Kallscheuer N."/>
            <person name="Luecker S."/>
            <person name="Lage O.M."/>
            <person name="Pohl T."/>
            <person name="Merkel B.J."/>
            <person name="Hornburger P."/>
            <person name="Mueller R.-W."/>
            <person name="Bruemmer F."/>
            <person name="Labrenz M."/>
            <person name="Spormann A.M."/>
            <person name="Op den Camp H."/>
            <person name="Overmann J."/>
            <person name="Amann R."/>
            <person name="Jetten M.S.M."/>
            <person name="Mascher T."/>
            <person name="Medema M.H."/>
            <person name="Devos D.P."/>
            <person name="Kaster A.-K."/>
            <person name="Ovreas L."/>
            <person name="Rohde M."/>
            <person name="Galperin M.Y."/>
            <person name="Jogler C."/>
        </authorList>
    </citation>
    <scope>NUCLEOTIDE SEQUENCE [LARGE SCALE GENOMIC DNA]</scope>
    <source>
        <strain evidence="3 4">FF011L</strain>
    </source>
</reference>
<dbReference type="InterPro" id="IPR011042">
    <property type="entry name" value="6-blade_b-propeller_TolB-like"/>
</dbReference>
<dbReference type="PROSITE" id="PS51257">
    <property type="entry name" value="PROKAR_LIPOPROTEIN"/>
    <property type="match status" value="1"/>
</dbReference>
<dbReference type="InterPro" id="IPR011041">
    <property type="entry name" value="Quinoprot_gluc/sorb_DH_b-prop"/>
</dbReference>
<dbReference type="Proteomes" id="UP000320672">
    <property type="component" value="Chromosome"/>
</dbReference>
<dbReference type="OrthoDB" id="9770043at2"/>
<evidence type="ECO:0000313" key="4">
    <source>
        <dbReference type="Proteomes" id="UP000320672"/>
    </source>
</evidence>
<evidence type="ECO:0000256" key="1">
    <source>
        <dbReference type="SAM" id="SignalP"/>
    </source>
</evidence>
<name>A0A517MIZ9_9BACT</name>
<keyword evidence="4" id="KW-1185">Reference proteome</keyword>
<organism evidence="3 4">
    <name type="scientific">Roseimaritima multifibrata</name>
    <dbReference type="NCBI Taxonomy" id="1930274"/>
    <lineage>
        <taxon>Bacteria</taxon>
        <taxon>Pseudomonadati</taxon>
        <taxon>Planctomycetota</taxon>
        <taxon>Planctomycetia</taxon>
        <taxon>Pirellulales</taxon>
        <taxon>Pirellulaceae</taxon>
        <taxon>Roseimaritima</taxon>
    </lineage>
</organism>
<dbReference type="EMBL" id="CP036262">
    <property type="protein sequence ID" value="QDS94866.1"/>
    <property type="molecule type" value="Genomic_DNA"/>
</dbReference>
<dbReference type="Pfam" id="PF07995">
    <property type="entry name" value="GSDH"/>
    <property type="match status" value="1"/>
</dbReference>
<dbReference type="InterPro" id="IPR012938">
    <property type="entry name" value="Glc/Sorbosone_DH"/>
</dbReference>
<feature type="signal peptide" evidence="1">
    <location>
        <begin position="1"/>
        <end position="26"/>
    </location>
</feature>
<dbReference type="EC" id="1.1.5.2" evidence="3"/>
<dbReference type="Gene3D" id="2.120.10.30">
    <property type="entry name" value="TolB, C-terminal domain"/>
    <property type="match status" value="1"/>
</dbReference>
<sequence length="416" mass="45899" precursor="true">MFSSVRLLLCGISLALGCAWSVSCFGEEGSTTINLASPPESLDTSPLPIKVVEAYPNLRIERPVAITGAGDGSGRLFIASQMGDIYSIDQKDEQVEEATPYLDLRSVVRYVDKENEEGLLGLAFHPDHKTNGELFVYYTTSRRPHVSIISRFTAKPGQPGPVDLQSEEILMTIQQPFWNHNGGTLAFGPDGYLYVALGDGGKGNDPLGSGQDLSKLLGSVLRIDVDTEAEGRPYGIPADNPFVDRGHAWPEIYAYGIRNIWRMAFDPKTGDLWAADVGQNLWEEVNLIVKGGNYGWSLREGGHRFDANGKGVAPRADLIEPLIEYPHTENWGKSITGGAVYRGSRVPELDGYYLYGDYISGLLWGLKYDRETKKVVANRPIDWDRLQIFTFGQTDDGEVLMSTMMGGGRIYRFSAK</sequence>
<evidence type="ECO:0000259" key="2">
    <source>
        <dbReference type="Pfam" id="PF07995"/>
    </source>
</evidence>
<dbReference type="SUPFAM" id="SSF50952">
    <property type="entry name" value="Soluble quinoprotein glucose dehydrogenase"/>
    <property type="match status" value="1"/>
</dbReference>
<keyword evidence="1" id="KW-0732">Signal</keyword>
<dbReference type="RefSeq" id="WP_145352815.1">
    <property type="nucleotide sequence ID" value="NZ_CP036262.1"/>
</dbReference>
<gene>
    <name evidence="3" type="primary">gdhB_1</name>
    <name evidence="3" type="ORF">FF011L_36480</name>
</gene>
<protein>
    <submittedName>
        <fullName evidence="3">Quinoprotein glucose dehydrogenase B</fullName>
        <ecNumber evidence="3">1.1.5.2</ecNumber>
    </submittedName>
</protein>
<accession>A0A517MIZ9</accession>
<dbReference type="KEGG" id="rml:FF011L_36480"/>
<keyword evidence="3" id="KW-0560">Oxidoreductase</keyword>
<dbReference type="PANTHER" id="PTHR19328">
    <property type="entry name" value="HEDGEHOG-INTERACTING PROTEIN"/>
    <property type="match status" value="1"/>
</dbReference>
<feature type="chain" id="PRO_5022158119" evidence="1">
    <location>
        <begin position="27"/>
        <end position="416"/>
    </location>
</feature>
<evidence type="ECO:0000313" key="3">
    <source>
        <dbReference type="EMBL" id="QDS94866.1"/>
    </source>
</evidence>
<proteinExistence type="predicted"/>